<evidence type="ECO:0000313" key="3">
    <source>
        <dbReference type="Proteomes" id="UP001165422"/>
    </source>
</evidence>
<protein>
    <submittedName>
        <fullName evidence="2">Alpha/beta hydrolase</fullName>
    </submittedName>
</protein>
<accession>A0ABS8NBC0</accession>
<dbReference type="SUPFAM" id="SSF53474">
    <property type="entry name" value="alpha/beta-Hydrolases"/>
    <property type="match status" value="1"/>
</dbReference>
<comment type="caution">
    <text evidence="2">The sequence shown here is derived from an EMBL/GenBank/DDBJ whole genome shotgun (WGS) entry which is preliminary data.</text>
</comment>
<dbReference type="RefSeq" id="WP_229981784.1">
    <property type="nucleotide sequence ID" value="NZ_JAJJPB010000021.1"/>
</dbReference>
<dbReference type="Pfam" id="PF00561">
    <property type="entry name" value="Abhydrolase_1"/>
    <property type="match status" value="1"/>
</dbReference>
<feature type="domain" description="AB hydrolase-1" evidence="1">
    <location>
        <begin position="13"/>
        <end position="111"/>
    </location>
</feature>
<dbReference type="InterPro" id="IPR000073">
    <property type="entry name" value="AB_hydrolase_1"/>
</dbReference>
<proteinExistence type="predicted"/>
<keyword evidence="2" id="KW-0378">Hydrolase</keyword>
<dbReference type="GO" id="GO:0016787">
    <property type="term" value="F:hydrolase activity"/>
    <property type="evidence" value="ECO:0007669"/>
    <property type="project" value="UniProtKB-KW"/>
</dbReference>
<sequence>MNIYEFGVEYDKILILFHGACMSWKWYEPSIKILKNYFHVIIPALPGHDLTNNSYFTSIEDVCRKMEEWLLQKGYQAIDILYGLSAGGGLAIRMLSDSKLTIRNIVIDGGITPYQLPYLITRMLAVRDFLIIEIAKRSRKAITLAYSEEKYGKEAID</sequence>
<keyword evidence="3" id="KW-1185">Reference proteome</keyword>
<dbReference type="Gene3D" id="3.40.50.1820">
    <property type="entry name" value="alpha/beta hydrolase"/>
    <property type="match status" value="1"/>
</dbReference>
<gene>
    <name evidence="2" type="ORF">LN736_14130</name>
</gene>
<name>A0ABS8NBC0_9CLOT</name>
<reference evidence="2" key="1">
    <citation type="submission" date="2021-11" db="EMBL/GenBank/DDBJ databases">
        <authorList>
            <person name="Qingchun L."/>
            <person name="Dong Z."/>
            <person name="Zongwei Q."/>
            <person name="Jia Z."/>
            <person name="Duotao L."/>
        </authorList>
    </citation>
    <scope>NUCLEOTIDE SEQUENCE</scope>
    <source>
        <strain evidence="2">WLY-B-L2</strain>
    </source>
</reference>
<dbReference type="InterPro" id="IPR029058">
    <property type="entry name" value="AB_hydrolase_fold"/>
</dbReference>
<evidence type="ECO:0000313" key="2">
    <source>
        <dbReference type="EMBL" id="MCC9295998.1"/>
    </source>
</evidence>
<dbReference type="Proteomes" id="UP001165422">
    <property type="component" value="Unassembled WGS sequence"/>
</dbReference>
<dbReference type="EMBL" id="JAJJPB010000021">
    <property type="protein sequence ID" value="MCC9295998.1"/>
    <property type="molecule type" value="Genomic_DNA"/>
</dbReference>
<evidence type="ECO:0000259" key="1">
    <source>
        <dbReference type="Pfam" id="PF00561"/>
    </source>
</evidence>
<organism evidence="2 3">
    <name type="scientific">Clostridium aromativorans</name>
    <dbReference type="NCBI Taxonomy" id="2836848"/>
    <lineage>
        <taxon>Bacteria</taxon>
        <taxon>Bacillati</taxon>
        <taxon>Bacillota</taxon>
        <taxon>Clostridia</taxon>
        <taxon>Eubacteriales</taxon>
        <taxon>Clostridiaceae</taxon>
        <taxon>Clostridium</taxon>
    </lineage>
</organism>